<dbReference type="PANTHER" id="PTHR10091">
    <property type="entry name" value="ALDOSE-1-EPIMERASE"/>
    <property type="match status" value="1"/>
</dbReference>
<proteinExistence type="predicted"/>
<dbReference type="GO" id="GO:0004034">
    <property type="term" value="F:aldose 1-epimerase activity"/>
    <property type="evidence" value="ECO:0007669"/>
    <property type="project" value="UniProtKB-EC"/>
</dbReference>
<organism evidence="1 2">
    <name type="scientific">Microlunatus kandeliicorticis</name>
    <dbReference type="NCBI Taxonomy" id="1759536"/>
    <lineage>
        <taxon>Bacteria</taxon>
        <taxon>Bacillati</taxon>
        <taxon>Actinomycetota</taxon>
        <taxon>Actinomycetes</taxon>
        <taxon>Propionibacteriales</taxon>
        <taxon>Propionibacteriaceae</taxon>
        <taxon>Microlunatus</taxon>
    </lineage>
</organism>
<gene>
    <name evidence="1" type="ORF">FHX74_003057</name>
</gene>
<dbReference type="EC" id="5.1.3.3" evidence="1"/>
<dbReference type="InterPro" id="IPR014718">
    <property type="entry name" value="GH-type_carb-bd"/>
</dbReference>
<dbReference type="InterPro" id="IPR011013">
    <property type="entry name" value="Gal_mutarotase_sf_dom"/>
</dbReference>
<protein>
    <submittedName>
        <fullName evidence="1">Aldose 1-epimerase</fullName>
        <ecNumber evidence="1">5.1.3.3</ecNumber>
    </submittedName>
</protein>
<dbReference type="Proteomes" id="UP000523079">
    <property type="component" value="Unassembled WGS sequence"/>
</dbReference>
<comment type="caution">
    <text evidence="1">The sequence shown here is derived from an EMBL/GenBank/DDBJ whole genome shotgun (WGS) entry which is preliminary data.</text>
</comment>
<dbReference type="CDD" id="cd09022">
    <property type="entry name" value="Aldose_epim_Ec_YihR"/>
    <property type="match status" value="1"/>
</dbReference>
<dbReference type="Gene3D" id="2.70.98.10">
    <property type="match status" value="1"/>
</dbReference>
<evidence type="ECO:0000313" key="2">
    <source>
        <dbReference type="Proteomes" id="UP000523079"/>
    </source>
</evidence>
<dbReference type="AlphaFoldDB" id="A0A7W3P6U2"/>
<keyword evidence="2" id="KW-1185">Reference proteome</keyword>
<evidence type="ECO:0000313" key="1">
    <source>
        <dbReference type="EMBL" id="MBA8795421.1"/>
    </source>
</evidence>
<dbReference type="GO" id="GO:0030246">
    <property type="term" value="F:carbohydrate binding"/>
    <property type="evidence" value="ECO:0007669"/>
    <property type="project" value="InterPro"/>
</dbReference>
<dbReference type="InterPro" id="IPR008183">
    <property type="entry name" value="Aldose_1/G6P_1-epimerase"/>
</dbReference>
<sequence>MSETSSPSDRPVFPTGVQYEISGGGYRAVVTELGATLRLLQYEGRDLIHGFGPDETIGGGRGQQLIPWPNRIRDGRYTFDGTTQQLPLAEPDRQNAMHGLVRWTGWRLVSHEPSSVTLQVTVFPQKGWPTVLDCTLSYRLSAGGLEVDVEARNVGAHRAPFGYGAHPYLTAGEADVSELELVVPAARRLRVDDRMLPVELVEVDDADGFRTPRRVGDTDLDTAFTGLDRGPDGRWRVSITGGDRRTTLWADENHRWTQVFTGNADRTGGLAVEPMTCGPDAFNDGPTSDGLVVLEPGAACRGRWGIYAG</sequence>
<dbReference type="EMBL" id="JACGWT010000005">
    <property type="protein sequence ID" value="MBA8795421.1"/>
    <property type="molecule type" value="Genomic_DNA"/>
</dbReference>
<reference evidence="1 2" key="1">
    <citation type="submission" date="2020-07" db="EMBL/GenBank/DDBJ databases">
        <title>Sequencing the genomes of 1000 actinobacteria strains.</title>
        <authorList>
            <person name="Klenk H.-P."/>
        </authorList>
    </citation>
    <scope>NUCLEOTIDE SEQUENCE [LARGE SCALE GENOMIC DNA]</scope>
    <source>
        <strain evidence="1 2">DSM 100723</strain>
    </source>
</reference>
<accession>A0A7W3P6U2</accession>
<dbReference type="Pfam" id="PF01263">
    <property type="entry name" value="Aldose_epim"/>
    <property type="match status" value="1"/>
</dbReference>
<dbReference type="GO" id="GO:0033499">
    <property type="term" value="P:galactose catabolic process via UDP-galactose, Leloir pathway"/>
    <property type="evidence" value="ECO:0007669"/>
    <property type="project" value="TreeGrafter"/>
</dbReference>
<dbReference type="GO" id="GO:0006006">
    <property type="term" value="P:glucose metabolic process"/>
    <property type="evidence" value="ECO:0007669"/>
    <property type="project" value="TreeGrafter"/>
</dbReference>
<dbReference type="InterPro" id="IPR037480">
    <property type="entry name" value="YihR-like"/>
</dbReference>
<dbReference type="RefSeq" id="WP_182561044.1">
    <property type="nucleotide sequence ID" value="NZ_JACGWT010000005.1"/>
</dbReference>
<name>A0A7W3P6U2_9ACTN</name>
<dbReference type="SUPFAM" id="SSF74650">
    <property type="entry name" value="Galactose mutarotase-like"/>
    <property type="match status" value="1"/>
</dbReference>
<dbReference type="PANTHER" id="PTHR10091:SF0">
    <property type="entry name" value="GALACTOSE MUTAROTASE"/>
    <property type="match status" value="1"/>
</dbReference>
<keyword evidence="1" id="KW-0413">Isomerase</keyword>